<dbReference type="GO" id="GO:0016787">
    <property type="term" value="F:hydrolase activity"/>
    <property type="evidence" value="ECO:0007669"/>
    <property type="project" value="UniProtKB-KW"/>
</dbReference>
<evidence type="ECO:0000259" key="2">
    <source>
        <dbReference type="SMART" id="SM00458"/>
    </source>
</evidence>
<name>A0ABX2F1F2_9PSEU</name>
<dbReference type="InterPro" id="IPR017853">
    <property type="entry name" value="GH"/>
</dbReference>
<dbReference type="PANTHER" id="PTHR42767:SF1">
    <property type="entry name" value="ENDO-BETA-1,6-GALACTANASE-LIKE DOMAIN-CONTAINING PROTEIN"/>
    <property type="match status" value="1"/>
</dbReference>
<accession>A0ABX2F1F2</accession>
<keyword evidence="1" id="KW-0732">Signal</keyword>
<dbReference type="Gene3D" id="2.80.10.50">
    <property type="match status" value="2"/>
</dbReference>
<gene>
    <name evidence="3" type="ORF">GC106_23740</name>
</gene>
<dbReference type="InterPro" id="IPR000772">
    <property type="entry name" value="Ricin_B_lectin"/>
</dbReference>
<organism evidence="3 4">
    <name type="scientific">Kibdelosporangium persicum</name>
    <dbReference type="NCBI Taxonomy" id="2698649"/>
    <lineage>
        <taxon>Bacteria</taxon>
        <taxon>Bacillati</taxon>
        <taxon>Actinomycetota</taxon>
        <taxon>Actinomycetes</taxon>
        <taxon>Pseudonocardiales</taxon>
        <taxon>Pseudonocardiaceae</taxon>
        <taxon>Kibdelosporangium</taxon>
    </lineage>
</organism>
<sequence>MNLKRLLTILCVPVAAAAVPAAVPAAAAAAESVTVRPDPTYRQQPFEGWGASLAWMAVATGGYPNEIRNRLADMVFGPEGLNFTIARYNIGGGNAPDVPPYLRAGGAVPGWWKAPAGTTRDDKDWWTPGDPAEFDPAADPNQRWWVDRIKNRVTKWETFSNSPPYFHTVSGYVSGGFNATDEQLRTEKIGDFTAYLAQVTKTLERAHGIKVSSVDPFNEPNTNYWKTTLGSDGNPTGGRQEGAHIGPAVQSQVIPVMAQALSSSGSRAVVSAPDETNPDLFAADWHGWSPESRAKVGQLNVHTYGTGNRPIARDIAKGAAKPLWMSEVGGSWLDRQDFTSMDPGLGLAAQITGDLRELEPSAWISWQPIEDYNNMKPGGETPAGMNWGEIQVPFDCPANATLRTCPIRTNTKYHTMRNFTHHIKPGDRLIGVNDRASTAAMRGENLATVVHTNASTVERDVVLDLSGFASIRNGASVTPVITDVGNALKPGKPVRVIGKKATIRVPARSVTSLVVTGVSSAAPGTGLASGKPFSFTGVQSGKALTAENGTLVQRTTDASAPAQRWTLTNRTGSHGNRDQFTITNAANGQVLSTANGAVTLAPAETDNPASRWRLSTTGDGTWTFVNVGTGELLDVIGESREDGARIGLYRATNGANQRWTAVTR</sequence>
<dbReference type="PANTHER" id="PTHR42767">
    <property type="entry name" value="ENDO-BETA-1,6-GALACTANASE"/>
    <property type="match status" value="1"/>
</dbReference>
<dbReference type="Pfam" id="PF14200">
    <property type="entry name" value="RicinB_lectin_2"/>
    <property type="match status" value="1"/>
</dbReference>
<dbReference type="InterPro" id="IPR039743">
    <property type="entry name" value="6GAL/EXGAL"/>
</dbReference>
<dbReference type="RefSeq" id="WP_173128601.1">
    <property type="nucleotide sequence ID" value="NZ_CBCSGW010000013.1"/>
</dbReference>
<dbReference type="InterPro" id="IPR039514">
    <property type="entry name" value="6GAL-like"/>
</dbReference>
<dbReference type="CDD" id="cd00161">
    <property type="entry name" value="beta-trefoil_Ricin-like"/>
    <property type="match status" value="1"/>
</dbReference>
<feature type="signal peptide" evidence="1">
    <location>
        <begin position="1"/>
        <end position="17"/>
    </location>
</feature>
<protein>
    <submittedName>
        <fullName evidence="3">O-Glycosyl hydrolase</fullName>
    </submittedName>
</protein>
<feature type="domain" description="Ricin B lectin" evidence="2">
    <location>
        <begin position="530"/>
        <end position="662"/>
    </location>
</feature>
<reference evidence="3 4" key="1">
    <citation type="submission" date="2020-01" db="EMBL/GenBank/DDBJ databases">
        <title>Kibdelosporangium persica a novel Actinomycetes from a hot desert in Iran.</title>
        <authorList>
            <person name="Safaei N."/>
            <person name="Zaburannyi N."/>
            <person name="Mueller R."/>
            <person name="Wink J."/>
        </authorList>
    </citation>
    <scope>NUCLEOTIDE SEQUENCE [LARGE SCALE GENOMIC DNA]</scope>
    <source>
        <strain evidence="3 4">4NS15</strain>
    </source>
</reference>
<keyword evidence="4" id="KW-1185">Reference proteome</keyword>
<dbReference type="PROSITE" id="PS50231">
    <property type="entry name" value="RICIN_B_LECTIN"/>
    <property type="match status" value="1"/>
</dbReference>
<keyword evidence="3" id="KW-0378">Hydrolase</keyword>
<evidence type="ECO:0000313" key="4">
    <source>
        <dbReference type="Proteomes" id="UP000763557"/>
    </source>
</evidence>
<dbReference type="Gene3D" id="3.20.20.80">
    <property type="entry name" value="Glycosidases"/>
    <property type="match status" value="1"/>
</dbReference>
<proteinExistence type="predicted"/>
<dbReference type="Proteomes" id="UP000763557">
    <property type="component" value="Unassembled WGS sequence"/>
</dbReference>
<comment type="caution">
    <text evidence="3">The sequence shown here is derived from an EMBL/GenBank/DDBJ whole genome shotgun (WGS) entry which is preliminary data.</text>
</comment>
<dbReference type="SUPFAM" id="SSF51445">
    <property type="entry name" value="(Trans)glycosidases"/>
    <property type="match status" value="1"/>
</dbReference>
<feature type="chain" id="PRO_5046404012" evidence="1">
    <location>
        <begin position="18"/>
        <end position="664"/>
    </location>
</feature>
<dbReference type="Pfam" id="PF14587">
    <property type="entry name" value="Glyco_hydr_30_2"/>
    <property type="match status" value="1"/>
</dbReference>
<dbReference type="SMART" id="SM00458">
    <property type="entry name" value="RICIN"/>
    <property type="match status" value="1"/>
</dbReference>
<evidence type="ECO:0000256" key="1">
    <source>
        <dbReference type="SAM" id="SignalP"/>
    </source>
</evidence>
<dbReference type="EMBL" id="JAAATY010000005">
    <property type="protein sequence ID" value="NRN65164.1"/>
    <property type="molecule type" value="Genomic_DNA"/>
</dbReference>
<evidence type="ECO:0000313" key="3">
    <source>
        <dbReference type="EMBL" id="NRN65164.1"/>
    </source>
</evidence>
<dbReference type="InterPro" id="IPR035992">
    <property type="entry name" value="Ricin_B-like_lectins"/>
</dbReference>
<dbReference type="SUPFAM" id="SSF50370">
    <property type="entry name" value="Ricin B-like lectins"/>
    <property type="match status" value="1"/>
</dbReference>